<comment type="caution">
    <text evidence="1">The sequence shown here is derived from an EMBL/GenBank/DDBJ whole genome shotgun (WGS) entry which is preliminary data.</text>
</comment>
<evidence type="ECO:0000313" key="1">
    <source>
        <dbReference type="EMBL" id="MBB5599210.1"/>
    </source>
</evidence>
<protein>
    <submittedName>
        <fullName evidence="1">Uncharacterized protein</fullName>
    </submittedName>
</protein>
<accession>A0A7W9DC03</accession>
<dbReference type="EMBL" id="JACHBL010000001">
    <property type="protein sequence ID" value="MBB5599210.1"/>
    <property type="molecule type" value="Genomic_DNA"/>
</dbReference>
<reference evidence="1 2" key="1">
    <citation type="submission" date="2020-08" db="EMBL/GenBank/DDBJ databases">
        <title>Sequencing the genomes of 1000 actinobacteria strains.</title>
        <authorList>
            <person name="Klenk H.-P."/>
        </authorList>
    </citation>
    <scope>NUCLEOTIDE SEQUENCE [LARGE SCALE GENOMIC DNA]</scope>
    <source>
        <strain evidence="1 2">DSM 23694</strain>
    </source>
</reference>
<proteinExistence type="predicted"/>
<gene>
    <name evidence="1" type="ORF">BKA12_002290</name>
</gene>
<organism evidence="1 2">
    <name type="scientific">Neomicrococcus lactis</name>
    <dbReference type="NCBI Taxonomy" id="732241"/>
    <lineage>
        <taxon>Bacteria</taxon>
        <taxon>Bacillati</taxon>
        <taxon>Actinomycetota</taxon>
        <taxon>Actinomycetes</taxon>
        <taxon>Micrococcales</taxon>
        <taxon>Micrococcaceae</taxon>
        <taxon>Neomicrococcus</taxon>
    </lineage>
</organism>
<evidence type="ECO:0000313" key="2">
    <source>
        <dbReference type="Proteomes" id="UP000523863"/>
    </source>
</evidence>
<keyword evidence="2" id="KW-1185">Reference proteome</keyword>
<dbReference type="Proteomes" id="UP000523863">
    <property type="component" value="Unassembled WGS sequence"/>
</dbReference>
<name>A0A7W9DC03_9MICC</name>
<sequence length="41" mass="4791">MLEVYTPEKMPPVITEMVARPEKIRLRAFTRRTFRSGGILV</sequence>
<dbReference type="AlphaFoldDB" id="A0A7W9DC03"/>